<evidence type="ECO:0000259" key="2">
    <source>
        <dbReference type="SMART" id="SM00672"/>
    </source>
</evidence>
<evidence type="ECO:0000313" key="3">
    <source>
        <dbReference type="EMBL" id="TPX12807.1"/>
    </source>
</evidence>
<sequence length="623" mass="72689">MQPLAIRFPTKIFSSRRSRSLFFLVFFILSLALLLRHGFSEGGRTWTANLPGWAGGHRDTATEPNFTPHPIDRLIRDAYHHLHTLLAKRSFTVEEAAANYRERRGRHPPPGFDVWFEHAQRDQAVIVEEFFDRIHDDINPFWALDPRTLRRQAHSQPQVIRVRNRTATFETDDPNRQPWIQLWHGLIREMSPYLPDLDMVVNVMDETRLLVPWEQLGEYVQKELQGRRLTDPKDTISRYSGLQDVETNNREITNPDWITSGANQYWDHLRQACPPDSPGRNITALETFDGPVEYPHGVMPYMYKGFIHNVTQARDPCLQPHLRGMHGTFVESVSMSTLHALFPMFGGSKLPQNNELLIPGAMYLSEREFYNGGQGHGPEWPKKKDGLVWRGTASGGRNKIDNWWHFHRHRWVQMMNGSTVTAMEAGETWQGPTFDLPTMDQYPTMKEKQGQLGHWLANFSDVAFMNLECFADISKKDRKKGLCPYTSPFMSVQASKPMKQQYKYKYLPDVDGNSFSARWRAFLLSTSLPLKATIYTEWHDDRLIPWLHFVPFDNSYMDIYGVMDYFLDGRDRQAEMIALEGAQWAAKVYRREDMKLYVWRLLLEYARVVDDRRDLLAYVDDVR</sequence>
<dbReference type="InParanoid" id="A0A507AZ60"/>
<dbReference type="GeneID" id="41974134"/>
<organism evidence="3 4">
    <name type="scientific">Thyridium curvatum</name>
    <dbReference type="NCBI Taxonomy" id="1093900"/>
    <lineage>
        <taxon>Eukaryota</taxon>
        <taxon>Fungi</taxon>
        <taxon>Dikarya</taxon>
        <taxon>Ascomycota</taxon>
        <taxon>Pezizomycotina</taxon>
        <taxon>Sordariomycetes</taxon>
        <taxon>Sordariomycetidae</taxon>
        <taxon>Thyridiales</taxon>
        <taxon>Thyridiaceae</taxon>
        <taxon>Thyridium</taxon>
    </lineage>
</organism>
<keyword evidence="1" id="KW-0472">Membrane</keyword>
<gene>
    <name evidence="3" type="ORF">E0L32_006687</name>
</gene>
<dbReference type="STRING" id="1093900.A0A507AZ60"/>
<dbReference type="InterPro" id="IPR051091">
    <property type="entry name" value="O-Glucosyltr/Glycosyltrsf_90"/>
</dbReference>
<evidence type="ECO:0000256" key="1">
    <source>
        <dbReference type="SAM" id="Phobius"/>
    </source>
</evidence>
<dbReference type="PANTHER" id="PTHR12203:SF22">
    <property type="entry name" value="CAPSULE ASSOCIATED PROTEIN"/>
    <property type="match status" value="1"/>
</dbReference>
<accession>A0A507AZ60</accession>
<dbReference type="RefSeq" id="XP_030994518.1">
    <property type="nucleotide sequence ID" value="XM_031141348.1"/>
</dbReference>
<dbReference type="Pfam" id="PF05686">
    <property type="entry name" value="Glyco_transf_90"/>
    <property type="match status" value="1"/>
</dbReference>
<evidence type="ECO:0000313" key="4">
    <source>
        <dbReference type="Proteomes" id="UP000319257"/>
    </source>
</evidence>
<dbReference type="OrthoDB" id="541052at2759"/>
<feature type="transmembrane region" description="Helical" evidence="1">
    <location>
        <begin position="21"/>
        <end position="39"/>
    </location>
</feature>
<keyword evidence="1" id="KW-1133">Transmembrane helix</keyword>
<dbReference type="PANTHER" id="PTHR12203">
    <property type="entry name" value="KDEL LYS-ASP-GLU-LEU CONTAINING - RELATED"/>
    <property type="match status" value="1"/>
</dbReference>
<protein>
    <recommendedName>
        <fullName evidence="2">Glycosyl transferase CAP10 domain-containing protein</fullName>
    </recommendedName>
</protein>
<dbReference type="InterPro" id="IPR006598">
    <property type="entry name" value="CAP10"/>
</dbReference>
<reference evidence="3 4" key="1">
    <citation type="submission" date="2019-06" db="EMBL/GenBank/DDBJ databases">
        <title>Draft genome sequence of the filamentous fungus Phialemoniopsis curvata isolated from diesel fuel.</title>
        <authorList>
            <person name="Varaljay V.A."/>
            <person name="Lyon W.J."/>
            <person name="Crouch A.L."/>
            <person name="Drake C.E."/>
            <person name="Hollomon J.M."/>
            <person name="Nadeau L.J."/>
            <person name="Nunn H.S."/>
            <person name="Stevenson B.S."/>
            <person name="Bojanowski C.L."/>
            <person name="Crookes-Goodson W.J."/>
        </authorList>
    </citation>
    <scope>NUCLEOTIDE SEQUENCE [LARGE SCALE GENOMIC DNA]</scope>
    <source>
        <strain evidence="3 4">D216</strain>
    </source>
</reference>
<keyword evidence="4" id="KW-1185">Reference proteome</keyword>
<dbReference type="AlphaFoldDB" id="A0A507AZ60"/>
<dbReference type="SMART" id="SM00672">
    <property type="entry name" value="CAP10"/>
    <property type="match status" value="1"/>
</dbReference>
<feature type="domain" description="Glycosyl transferase CAP10" evidence="2">
    <location>
        <begin position="400"/>
        <end position="612"/>
    </location>
</feature>
<keyword evidence="1" id="KW-0812">Transmembrane</keyword>
<dbReference type="Proteomes" id="UP000319257">
    <property type="component" value="Unassembled WGS sequence"/>
</dbReference>
<dbReference type="EMBL" id="SKBQ01000039">
    <property type="protein sequence ID" value="TPX12807.1"/>
    <property type="molecule type" value="Genomic_DNA"/>
</dbReference>
<proteinExistence type="predicted"/>
<comment type="caution">
    <text evidence="3">The sequence shown here is derived from an EMBL/GenBank/DDBJ whole genome shotgun (WGS) entry which is preliminary data.</text>
</comment>
<name>A0A507AZ60_9PEZI</name>